<organism evidence="3 4">
    <name type="scientific">Gallaecimonas pentaromativorans</name>
    <dbReference type="NCBI Taxonomy" id="584787"/>
    <lineage>
        <taxon>Bacteria</taxon>
        <taxon>Pseudomonadati</taxon>
        <taxon>Pseudomonadota</taxon>
        <taxon>Gammaproteobacteria</taxon>
        <taxon>Enterobacterales</taxon>
        <taxon>Gallaecimonadaceae</taxon>
        <taxon>Gallaecimonas</taxon>
    </lineage>
</organism>
<evidence type="ECO:0000313" key="4">
    <source>
        <dbReference type="Proteomes" id="UP000268033"/>
    </source>
</evidence>
<gene>
    <name evidence="3" type="ORF">EDC28_11222</name>
</gene>
<dbReference type="RefSeq" id="WP_123422540.1">
    <property type="nucleotide sequence ID" value="NZ_JBLXAC010000012.1"/>
</dbReference>
<dbReference type="Gene3D" id="1.25.40.10">
    <property type="entry name" value="Tetratricopeptide repeat domain"/>
    <property type="match status" value="1"/>
</dbReference>
<dbReference type="AlphaFoldDB" id="A0A3N1NK24"/>
<proteinExistence type="predicted"/>
<keyword evidence="2" id="KW-0472">Membrane</keyword>
<accession>A0A3N1NK24</accession>
<keyword evidence="1" id="KW-0802">TPR repeat</keyword>
<protein>
    <submittedName>
        <fullName evidence="3">Uncharacterized protein</fullName>
    </submittedName>
</protein>
<keyword evidence="2" id="KW-0812">Transmembrane</keyword>
<dbReference type="SUPFAM" id="SSF48452">
    <property type="entry name" value="TPR-like"/>
    <property type="match status" value="1"/>
</dbReference>
<feature type="repeat" description="TPR" evidence="1">
    <location>
        <begin position="247"/>
        <end position="280"/>
    </location>
</feature>
<keyword evidence="2" id="KW-1133">Transmembrane helix</keyword>
<dbReference type="Proteomes" id="UP000268033">
    <property type="component" value="Unassembled WGS sequence"/>
</dbReference>
<reference evidence="3 4" key="1">
    <citation type="submission" date="2018-11" db="EMBL/GenBank/DDBJ databases">
        <title>Genomic Encyclopedia of Type Strains, Phase IV (KMG-IV): sequencing the most valuable type-strain genomes for metagenomic binning, comparative biology and taxonomic classification.</title>
        <authorList>
            <person name="Goeker M."/>
        </authorList>
    </citation>
    <scope>NUCLEOTIDE SEQUENCE [LARGE SCALE GENOMIC DNA]</scope>
    <source>
        <strain evidence="3 4">DSM 21945</strain>
    </source>
</reference>
<comment type="caution">
    <text evidence="3">The sequence shown here is derived from an EMBL/GenBank/DDBJ whole genome shotgun (WGS) entry which is preliminary data.</text>
</comment>
<feature type="transmembrane region" description="Helical" evidence="2">
    <location>
        <begin position="27"/>
        <end position="48"/>
    </location>
</feature>
<dbReference type="STRING" id="584787.GCA_001247655_02215"/>
<sequence length="327" mass="36637">MRTLWAFAGAVVLDAFAGWLFLDGHATLALVTHLLACLLLAGTMFYLLPVQYQKPVAPTLVFLFVLFFALPGLGTIGISAAMLYALYRPLGEGGMALTEHPIPELPFEPKALSAKPVYSLGGLRAILKNASEPNKRLAAVMATRNMPDQEAIPILRLALKDLEDDVRLLAYSLLDGKENSINKQINQLQTQLKDPTQQAQHWRFNRQLAEKFWELSYLGLAQGELRQYVLSRAAQYAQASIEQHPTTATEVFLGRVYLALGRYQEAQPLFERAADTTIARRHVMPYLAEIAFYQRRYDDCRAHLAALPPQANGSALQQLREYWHGQS</sequence>
<dbReference type="InterPro" id="IPR011990">
    <property type="entry name" value="TPR-like_helical_dom_sf"/>
</dbReference>
<dbReference type="EMBL" id="RJUL01000012">
    <property type="protein sequence ID" value="ROQ19102.1"/>
    <property type="molecule type" value="Genomic_DNA"/>
</dbReference>
<evidence type="ECO:0000256" key="2">
    <source>
        <dbReference type="SAM" id="Phobius"/>
    </source>
</evidence>
<name>A0A3N1NK24_9GAMM</name>
<evidence type="ECO:0000256" key="1">
    <source>
        <dbReference type="PROSITE-ProRule" id="PRU00339"/>
    </source>
</evidence>
<keyword evidence="4" id="KW-1185">Reference proteome</keyword>
<feature type="transmembrane region" description="Helical" evidence="2">
    <location>
        <begin position="60"/>
        <end position="87"/>
    </location>
</feature>
<dbReference type="PROSITE" id="PS50005">
    <property type="entry name" value="TPR"/>
    <property type="match status" value="1"/>
</dbReference>
<evidence type="ECO:0000313" key="3">
    <source>
        <dbReference type="EMBL" id="ROQ19102.1"/>
    </source>
</evidence>
<dbReference type="InterPro" id="IPR019734">
    <property type="entry name" value="TPR_rpt"/>
</dbReference>